<accession>A0AAD2D4Z7</accession>
<feature type="compositionally biased region" description="Polar residues" evidence="1">
    <location>
        <begin position="15"/>
        <end position="32"/>
    </location>
</feature>
<feature type="region of interest" description="Disordered" evidence="1">
    <location>
        <begin position="1"/>
        <end position="32"/>
    </location>
</feature>
<feature type="compositionally biased region" description="Basic residues" evidence="1">
    <location>
        <begin position="1"/>
        <end position="12"/>
    </location>
</feature>
<evidence type="ECO:0000313" key="2">
    <source>
        <dbReference type="EMBL" id="CAI2380632.1"/>
    </source>
</evidence>
<dbReference type="Proteomes" id="UP001295684">
    <property type="component" value="Unassembled WGS sequence"/>
</dbReference>
<dbReference type="AlphaFoldDB" id="A0AAD2D4Z7"/>
<proteinExistence type="predicted"/>
<comment type="caution">
    <text evidence="2">The sequence shown here is derived from an EMBL/GenBank/DDBJ whole genome shotgun (WGS) entry which is preliminary data.</text>
</comment>
<dbReference type="EMBL" id="CAMPGE010022598">
    <property type="protein sequence ID" value="CAI2380632.1"/>
    <property type="molecule type" value="Genomic_DNA"/>
</dbReference>
<sequence length="189" mass="22508">MLSHSWRSKTVRLSKLSQRPKTSKISSLMSSIQKSRESRNDFNTQYSQLSSSKIDITLRDIWVDYSNFKKAYLYHPKLDYEEKTVVDPTKFSLVDYMKTLLADQRPESKFNVPTLTKMFSFGIKLCIFLVVWKLVLKKVVWKVFHLDNPYDIKVIRENRKKLEEVYGVNEEQQVDNVRKRYREGVKKVQ</sequence>
<evidence type="ECO:0000256" key="1">
    <source>
        <dbReference type="SAM" id="MobiDB-lite"/>
    </source>
</evidence>
<keyword evidence="3" id="KW-1185">Reference proteome</keyword>
<reference evidence="2" key="1">
    <citation type="submission" date="2023-07" db="EMBL/GenBank/DDBJ databases">
        <authorList>
            <consortium name="AG Swart"/>
            <person name="Singh M."/>
            <person name="Singh A."/>
            <person name="Seah K."/>
            <person name="Emmerich C."/>
        </authorList>
    </citation>
    <scope>NUCLEOTIDE SEQUENCE</scope>
    <source>
        <strain evidence="2">DP1</strain>
    </source>
</reference>
<protein>
    <submittedName>
        <fullName evidence="2">Uncharacterized protein</fullName>
    </submittedName>
</protein>
<organism evidence="2 3">
    <name type="scientific">Euplotes crassus</name>
    <dbReference type="NCBI Taxonomy" id="5936"/>
    <lineage>
        <taxon>Eukaryota</taxon>
        <taxon>Sar</taxon>
        <taxon>Alveolata</taxon>
        <taxon>Ciliophora</taxon>
        <taxon>Intramacronucleata</taxon>
        <taxon>Spirotrichea</taxon>
        <taxon>Hypotrichia</taxon>
        <taxon>Euplotida</taxon>
        <taxon>Euplotidae</taxon>
        <taxon>Moneuplotes</taxon>
    </lineage>
</organism>
<name>A0AAD2D4Z7_EUPCR</name>
<gene>
    <name evidence="2" type="ORF">ECRASSUSDP1_LOCUS22069</name>
</gene>
<evidence type="ECO:0000313" key="3">
    <source>
        <dbReference type="Proteomes" id="UP001295684"/>
    </source>
</evidence>